<gene>
    <name evidence="2" type="ORF">HanXRQr2_Chr08g0326131</name>
</gene>
<organism evidence="2 3">
    <name type="scientific">Helianthus annuus</name>
    <name type="common">Common sunflower</name>
    <dbReference type="NCBI Taxonomy" id="4232"/>
    <lineage>
        <taxon>Eukaryota</taxon>
        <taxon>Viridiplantae</taxon>
        <taxon>Streptophyta</taxon>
        <taxon>Embryophyta</taxon>
        <taxon>Tracheophyta</taxon>
        <taxon>Spermatophyta</taxon>
        <taxon>Magnoliopsida</taxon>
        <taxon>eudicotyledons</taxon>
        <taxon>Gunneridae</taxon>
        <taxon>Pentapetalae</taxon>
        <taxon>asterids</taxon>
        <taxon>campanulids</taxon>
        <taxon>Asterales</taxon>
        <taxon>Asteraceae</taxon>
        <taxon>Asteroideae</taxon>
        <taxon>Heliantheae alliance</taxon>
        <taxon>Heliantheae</taxon>
        <taxon>Helianthus</taxon>
    </lineage>
</organism>
<comment type="caution">
    <text evidence="2">The sequence shown here is derived from an EMBL/GenBank/DDBJ whole genome shotgun (WGS) entry which is preliminary data.</text>
</comment>
<dbReference type="PANTHER" id="PTHR31099">
    <property type="entry name" value="OS06G0165300 PROTEIN"/>
    <property type="match status" value="1"/>
</dbReference>
<dbReference type="Pfam" id="PF04195">
    <property type="entry name" value="Transposase_28"/>
    <property type="match status" value="1"/>
</dbReference>
<evidence type="ECO:0000313" key="3">
    <source>
        <dbReference type="Proteomes" id="UP000215914"/>
    </source>
</evidence>
<evidence type="ECO:0000313" key="2">
    <source>
        <dbReference type="EMBL" id="KAF5794264.1"/>
    </source>
</evidence>
<keyword evidence="3" id="KW-1185">Reference proteome</keyword>
<dbReference type="Gramene" id="mRNA:HanXRQr2_Chr08g0326131">
    <property type="protein sequence ID" value="CDS:HanXRQr2_Chr08g0326131.1"/>
    <property type="gene ID" value="HanXRQr2_Chr08g0326131"/>
</dbReference>
<dbReference type="Proteomes" id="UP000215914">
    <property type="component" value="Unassembled WGS sequence"/>
</dbReference>
<name>A0A9K3IDK3_HELAN</name>
<dbReference type="AlphaFoldDB" id="A0A9K3IDK3"/>
<dbReference type="PANTHER" id="PTHR31099:SF49">
    <property type="entry name" value="MYOSIN HEAVY CHAIN-LIKE PROTEIN"/>
    <property type="match status" value="1"/>
</dbReference>
<feature type="domain" description="Transposase (putative) gypsy type" evidence="1">
    <location>
        <begin position="47"/>
        <end position="106"/>
    </location>
</feature>
<dbReference type="EMBL" id="MNCJ02000323">
    <property type="protein sequence ID" value="KAF5794264.1"/>
    <property type="molecule type" value="Genomic_DNA"/>
</dbReference>
<reference evidence="2" key="2">
    <citation type="submission" date="2020-06" db="EMBL/GenBank/DDBJ databases">
        <title>Helianthus annuus Genome sequencing and assembly Release 2.</title>
        <authorList>
            <person name="Gouzy J."/>
            <person name="Langlade N."/>
            <person name="Munos S."/>
        </authorList>
    </citation>
    <scope>NUCLEOTIDE SEQUENCE</scope>
    <source>
        <tissue evidence="2">Leaves</tissue>
    </source>
</reference>
<accession>A0A9K3IDK3</accession>
<protein>
    <recommendedName>
        <fullName evidence="1">Transposase (putative) gypsy type domain-containing protein</fullName>
    </recommendedName>
</protein>
<reference evidence="2" key="1">
    <citation type="journal article" date="2017" name="Nature">
        <title>The sunflower genome provides insights into oil metabolism, flowering and Asterid evolution.</title>
        <authorList>
            <person name="Badouin H."/>
            <person name="Gouzy J."/>
            <person name="Grassa C.J."/>
            <person name="Murat F."/>
            <person name="Staton S.E."/>
            <person name="Cottret L."/>
            <person name="Lelandais-Briere C."/>
            <person name="Owens G.L."/>
            <person name="Carrere S."/>
            <person name="Mayjonade B."/>
            <person name="Legrand L."/>
            <person name="Gill N."/>
            <person name="Kane N.C."/>
            <person name="Bowers J.E."/>
            <person name="Hubner S."/>
            <person name="Bellec A."/>
            <person name="Berard A."/>
            <person name="Berges H."/>
            <person name="Blanchet N."/>
            <person name="Boniface M.C."/>
            <person name="Brunel D."/>
            <person name="Catrice O."/>
            <person name="Chaidir N."/>
            <person name="Claudel C."/>
            <person name="Donnadieu C."/>
            <person name="Faraut T."/>
            <person name="Fievet G."/>
            <person name="Helmstetter N."/>
            <person name="King M."/>
            <person name="Knapp S.J."/>
            <person name="Lai Z."/>
            <person name="Le Paslier M.C."/>
            <person name="Lippi Y."/>
            <person name="Lorenzon L."/>
            <person name="Mandel J.R."/>
            <person name="Marage G."/>
            <person name="Marchand G."/>
            <person name="Marquand E."/>
            <person name="Bret-Mestries E."/>
            <person name="Morien E."/>
            <person name="Nambeesan S."/>
            <person name="Nguyen T."/>
            <person name="Pegot-Espagnet P."/>
            <person name="Pouilly N."/>
            <person name="Raftis F."/>
            <person name="Sallet E."/>
            <person name="Schiex T."/>
            <person name="Thomas J."/>
            <person name="Vandecasteele C."/>
            <person name="Vares D."/>
            <person name="Vear F."/>
            <person name="Vautrin S."/>
            <person name="Crespi M."/>
            <person name="Mangin B."/>
            <person name="Burke J.M."/>
            <person name="Salse J."/>
            <person name="Munos S."/>
            <person name="Vincourt P."/>
            <person name="Rieseberg L.H."/>
            <person name="Langlade N.B."/>
        </authorList>
    </citation>
    <scope>NUCLEOTIDE SEQUENCE</scope>
    <source>
        <tissue evidence="2">Leaves</tissue>
    </source>
</reference>
<evidence type="ECO:0000259" key="1">
    <source>
        <dbReference type="Pfam" id="PF04195"/>
    </source>
</evidence>
<proteinExistence type="predicted"/>
<sequence>MDESSVRSSDDRHSDASRVWFVYSQEGVTGADAPAGYVTMWVDFFGDCNLWLPLTVFVAKVLEGYKIHISQLGPFGMIRVRNFEYTFRALSLEPTIADFWRFYQLTVHTGFFSFGQRHGSPKLMTPPKGITKWKTRFFYVKAAAVAAKMTFRNVTETIIAKTIAVPRADTVEWFPWLRLIEWKKLSNLQL</sequence>
<dbReference type="InterPro" id="IPR007321">
    <property type="entry name" value="Transposase_28"/>
</dbReference>